<dbReference type="EMBL" id="UINC01076554">
    <property type="protein sequence ID" value="SVC15832.1"/>
    <property type="molecule type" value="Genomic_DNA"/>
</dbReference>
<dbReference type="AlphaFoldDB" id="A0A382JWW6"/>
<protein>
    <submittedName>
        <fullName evidence="1">Uncharacterized protein</fullName>
    </submittedName>
</protein>
<proteinExistence type="predicted"/>
<organism evidence="1">
    <name type="scientific">marine metagenome</name>
    <dbReference type="NCBI Taxonomy" id="408172"/>
    <lineage>
        <taxon>unclassified sequences</taxon>
        <taxon>metagenomes</taxon>
        <taxon>ecological metagenomes</taxon>
    </lineage>
</organism>
<gene>
    <name evidence="1" type="ORF">METZ01_LOCUS268686</name>
</gene>
<name>A0A382JWW6_9ZZZZ</name>
<feature type="non-terminal residue" evidence="1">
    <location>
        <position position="247"/>
    </location>
</feature>
<evidence type="ECO:0000313" key="1">
    <source>
        <dbReference type="EMBL" id="SVC15832.1"/>
    </source>
</evidence>
<accession>A0A382JWW6</accession>
<sequence>MGWKETYDKWNGKFLDETSYDTVVSSIGVKDDVIKIYKPYGSLGEKPILACIAKNAYKGKDYQEIKDALFSIDDVSTMRANAAGPIDHEEMKAKGLIEGEHYKLRTPNSYYPLKKNGKFNRIAEANAIHSVLIGYKRGRFTGMISPSGWMKKKSNQDKWEVLQRIAPLNEKALKKAVPDVWQMQNTFAKDYIESKYHIGGAPITALSANKYSTEGTQRMSAHIDGKDLEFGLTTMCVFRIGEFKGAY</sequence>
<reference evidence="1" key="1">
    <citation type="submission" date="2018-05" db="EMBL/GenBank/DDBJ databases">
        <authorList>
            <person name="Lanie J.A."/>
            <person name="Ng W.-L."/>
            <person name="Kazmierczak K.M."/>
            <person name="Andrzejewski T.M."/>
            <person name="Davidsen T.M."/>
            <person name="Wayne K.J."/>
            <person name="Tettelin H."/>
            <person name="Glass J.I."/>
            <person name="Rusch D."/>
            <person name="Podicherti R."/>
            <person name="Tsui H.-C.T."/>
            <person name="Winkler M.E."/>
        </authorList>
    </citation>
    <scope>NUCLEOTIDE SEQUENCE</scope>
</reference>